<dbReference type="Proteomes" id="UP000005384">
    <property type="component" value="Unassembled WGS sequence"/>
</dbReference>
<keyword evidence="2" id="KW-0238">DNA-binding</keyword>
<dbReference type="OrthoDB" id="45544at2"/>
<dbReference type="PATRIC" id="fig|742737.3.peg.3643"/>
<dbReference type="Gene3D" id="3.20.80.10">
    <property type="entry name" value="Regulatory factor, effector binding domain"/>
    <property type="match status" value="1"/>
</dbReference>
<dbReference type="AlphaFoldDB" id="G5IJI7"/>
<accession>G5IJI7</accession>
<organism evidence="5 6">
    <name type="scientific">Hungatella hathewayi WAL-18680</name>
    <dbReference type="NCBI Taxonomy" id="742737"/>
    <lineage>
        <taxon>Bacteria</taxon>
        <taxon>Bacillati</taxon>
        <taxon>Bacillota</taxon>
        <taxon>Clostridia</taxon>
        <taxon>Lachnospirales</taxon>
        <taxon>Lachnospiraceae</taxon>
        <taxon>Hungatella</taxon>
    </lineage>
</organism>
<sequence>MNYLDTLQRAIVYIEEHLGENITVEEVAHATGYSYYHLTRQFQAVLGENIGSYLKGRRLAEAAKRLIYSEQRIIDIAMEYGFESSEAFSRAFKAVYRMSPSVYRKNRLDLIISNKEKLGEELIRHRAASITVHPKLVELPDIKAAGLRGRTTLRDNVIPKLWQEFMAVRNEIPHPKAGGLGLGICEACREDNSLLTMNDDILFSEVAGIEVDSFEDLPEPFVAKTLKGGRYAVFTHKGSLGSLKKTFDYIWGTWVFNTKELLDDREDFEGYDERFLGFDNPDSEMDIYIPIR</sequence>
<dbReference type="InterPro" id="IPR011256">
    <property type="entry name" value="Reg_factor_effector_dom_sf"/>
</dbReference>
<dbReference type="GO" id="GO:0043565">
    <property type="term" value="F:sequence-specific DNA binding"/>
    <property type="evidence" value="ECO:0007669"/>
    <property type="project" value="InterPro"/>
</dbReference>
<dbReference type="Gene3D" id="1.10.10.60">
    <property type="entry name" value="Homeodomain-like"/>
    <property type="match status" value="2"/>
</dbReference>
<dbReference type="InterPro" id="IPR009057">
    <property type="entry name" value="Homeodomain-like_sf"/>
</dbReference>
<dbReference type="InterPro" id="IPR050959">
    <property type="entry name" value="MarA-like"/>
</dbReference>
<dbReference type="SUPFAM" id="SSF46689">
    <property type="entry name" value="Homeodomain-like"/>
    <property type="match status" value="2"/>
</dbReference>
<dbReference type="EMBL" id="ADLN01000104">
    <property type="protein sequence ID" value="EHI58207.1"/>
    <property type="molecule type" value="Genomic_DNA"/>
</dbReference>
<dbReference type="GO" id="GO:0003700">
    <property type="term" value="F:DNA-binding transcription factor activity"/>
    <property type="evidence" value="ECO:0007669"/>
    <property type="project" value="InterPro"/>
</dbReference>
<dbReference type="SMART" id="SM00342">
    <property type="entry name" value="HTH_ARAC"/>
    <property type="match status" value="1"/>
</dbReference>
<dbReference type="RefSeq" id="WP_006781656.1">
    <property type="nucleotide sequence ID" value="NZ_CP040506.1"/>
</dbReference>
<dbReference type="PANTHER" id="PTHR47504:SF5">
    <property type="entry name" value="RIGHT ORIGIN-BINDING PROTEIN"/>
    <property type="match status" value="1"/>
</dbReference>
<dbReference type="SUPFAM" id="SSF55136">
    <property type="entry name" value="Probable bacterial effector-binding domain"/>
    <property type="match status" value="1"/>
</dbReference>
<comment type="caution">
    <text evidence="5">The sequence shown here is derived from an EMBL/GenBank/DDBJ whole genome shotgun (WGS) entry which is preliminary data.</text>
</comment>
<dbReference type="InterPro" id="IPR010499">
    <property type="entry name" value="AraC_E-bd"/>
</dbReference>
<keyword evidence="6" id="KW-1185">Reference proteome</keyword>
<reference evidence="5 6" key="1">
    <citation type="submission" date="2011-08" db="EMBL/GenBank/DDBJ databases">
        <title>The Genome Sequence of Clostridium hathewayi WAL-18680.</title>
        <authorList>
            <consortium name="The Broad Institute Genome Sequencing Platform"/>
            <person name="Earl A."/>
            <person name="Ward D."/>
            <person name="Feldgarden M."/>
            <person name="Gevers D."/>
            <person name="Finegold S.M."/>
            <person name="Summanen P.H."/>
            <person name="Molitoris D.R."/>
            <person name="Song M."/>
            <person name="Daigneault M."/>
            <person name="Allen-Vercoe E."/>
            <person name="Young S.K."/>
            <person name="Zeng Q."/>
            <person name="Gargeya S."/>
            <person name="Fitzgerald M."/>
            <person name="Haas B."/>
            <person name="Abouelleil A."/>
            <person name="Alvarado L."/>
            <person name="Arachchi H.M."/>
            <person name="Berlin A."/>
            <person name="Brown A."/>
            <person name="Chapman S.B."/>
            <person name="Chen Z."/>
            <person name="Dunbar C."/>
            <person name="Freedman E."/>
            <person name="Gearin G."/>
            <person name="Gellesch M."/>
            <person name="Goldberg J."/>
            <person name="Griggs A."/>
            <person name="Gujja S."/>
            <person name="Heiman D."/>
            <person name="Howarth C."/>
            <person name="Larson L."/>
            <person name="Lui A."/>
            <person name="MacDonald P.J.P."/>
            <person name="Montmayeur A."/>
            <person name="Murphy C."/>
            <person name="Neiman D."/>
            <person name="Pearson M."/>
            <person name="Priest M."/>
            <person name="Roberts A."/>
            <person name="Saif S."/>
            <person name="Shea T."/>
            <person name="Shenoy N."/>
            <person name="Sisk P."/>
            <person name="Stolte C."/>
            <person name="Sykes S."/>
            <person name="Wortman J."/>
            <person name="Nusbaum C."/>
            <person name="Birren B."/>
        </authorList>
    </citation>
    <scope>NUCLEOTIDE SEQUENCE [LARGE SCALE GENOMIC DNA]</scope>
    <source>
        <strain evidence="5 6">WAL-18680</strain>
    </source>
</reference>
<protein>
    <recommendedName>
        <fullName evidence="4">HTH araC/xylS-type domain-containing protein</fullName>
    </recommendedName>
</protein>
<gene>
    <name evidence="5" type="ORF">HMPREF9473_03665</name>
</gene>
<proteinExistence type="predicted"/>
<evidence type="ECO:0000256" key="3">
    <source>
        <dbReference type="ARBA" id="ARBA00023163"/>
    </source>
</evidence>
<evidence type="ECO:0000259" key="4">
    <source>
        <dbReference type="PROSITE" id="PS01124"/>
    </source>
</evidence>
<dbReference type="PANTHER" id="PTHR47504">
    <property type="entry name" value="RIGHT ORIGIN-BINDING PROTEIN"/>
    <property type="match status" value="1"/>
</dbReference>
<dbReference type="Pfam" id="PF14526">
    <property type="entry name" value="Cass2"/>
    <property type="match status" value="1"/>
</dbReference>
<feature type="domain" description="HTH araC/xylS-type" evidence="4">
    <location>
        <begin position="8"/>
        <end position="106"/>
    </location>
</feature>
<keyword evidence="1" id="KW-0805">Transcription regulation</keyword>
<evidence type="ECO:0000313" key="6">
    <source>
        <dbReference type="Proteomes" id="UP000005384"/>
    </source>
</evidence>
<evidence type="ECO:0000256" key="2">
    <source>
        <dbReference type="ARBA" id="ARBA00023125"/>
    </source>
</evidence>
<dbReference type="InterPro" id="IPR029441">
    <property type="entry name" value="Cass2"/>
</dbReference>
<dbReference type="HOGENOM" id="CLU_000445_81_1_9"/>
<name>G5IJI7_9FIRM</name>
<keyword evidence="3" id="KW-0804">Transcription</keyword>
<evidence type="ECO:0000313" key="5">
    <source>
        <dbReference type="EMBL" id="EHI58207.1"/>
    </source>
</evidence>
<dbReference type="InterPro" id="IPR018062">
    <property type="entry name" value="HTH_AraC-typ_CS"/>
</dbReference>
<dbReference type="InterPro" id="IPR018060">
    <property type="entry name" value="HTH_AraC"/>
</dbReference>
<dbReference type="Pfam" id="PF12833">
    <property type="entry name" value="HTH_18"/>
    <property type="match status" value="1"/>
</dbReference>
<dbReference type="PROSITE" id="PS00041">
    <property type="entry name" value="HTH_ARAC_FAMILY_1"/>
    <property type="match status" value="1"/>
</dbReference>
<dbReference type="PRINTS" id="PR00032">
    <property type="entry name" value="HTHARAC"/>
</dbReference>
<dbReference type="SMART" id="SM00871">
    <property type="entry name" value="AraC_E_bind"/>
    <property type="match status" value="1"/>
</dbReference>
<dbReference type="PROSITE" id="PS01124">
    <property type="entry name" value="HTH_ARAC_FAMILY_2"/>
    <property type="match status" value="1"/>
</dbReference>
<evidence type="ECO:0000256" key="1">
    <source>
        <dbReference type="ARBA" id="ARBA00023015"/>
    </source>
</evidence>
<dbReference type="InterPro" id="IPR020449">
    <property type="entry name" value="Tscrpt_reg_AraC-type_HTH"/>
</dbReference>